<dbReference type="EMBL" id="CPYI01000003">
    <property type="protein sequence ID" value="CNE38633.1"/>
    <property type="molecule type" value="Genomic_DNA"/>
</dbReference>
<protein>
    <submittedName>
        <fullName evidence="1">Putative tail tube protein</fullName>
    </submittedName>
</protein>
<proteinExistence type="predicted"/>
<evidence type="ECO:0000313" key="1">
    <source>
        <dbReference type="EMBL" id="CNE38633.1"/>
    </source>
</evidence>
<accession>A0A0T9KXD3</accession>
<sequence>MSTRISGQSVDVNMDGDLIHVEKMGLTITDNSGPAQTNGVPDGDVKGDVGGEGDIEVSTKVLQQLTAKASRAGSWRGIPPFDVLFYAKAGDEELKVEVFGVKLKFDSILDVDPKGGAVLTHKIKYFITSPDFVRINGIPYLESEATRNLIG</sequence>
<dbReference type="AlphaFoldDB" id="A0A0T9KXD3"/>
<evidence type="ECO:0000313" key="2">
    <source>
        <dbReference type="Proteomes" id="UP000045824"/>
    </source>
</evidence>
<reference evidence="1 2" key="1">
    <citation type="submission" date="2015-03" db="EMBL/GenBank/DDBJ databases">
        <authorList>
            <person name="Murphy D."/>
        </authorList>
    </citation>
    <scope>NUCLEOTIDE SEQUENCE [LARGE SCALE GENOMIC DNA]</scope>
    <source>
        <strain evidence="1 2">FCF326</strain>
    </source>
</reference>
<dbReference type="GeneID" id="61908582"/>
<name>A0A0T9KXD3_YERKR</name>
<dbReference type="OrthoDB" id="6104125at2"/>
<dbReference type="Pfam" id="PF10772">
    <property type="entry name" value="Phage_HP1_Orf24"/>
    <property type="match status" value="1"/>
</dbReference>
<dbReference type="InterPro" id="IPR019708">
    <property type="entry name" value="Phage_HP1_Orf24"/>
</dbReference>
<dbReference type="Proteomes" id="UP000045824">
    <property type="component" value="Unassembled WGS sequence"/>
</dbReference>
<organism evidence="1 2">
    <name type="scientific">Yersinia kristensenii</name>
    <dbReference type="NCBI Taxonomy" id="28152"/>
    <lineage>
        <taxon>Bacteria</taxon>
        <taxon>Pseudomonadati</taxon>
        <taxon>Pseudomonadota</taxon>
        <taxon>Gammaproteobacteria</taxon>
        <taxon>Enterobacterales</taxon>
        <taxon>Yersiniaceae</taxon>
        <taxon>Yersinia</taxon>
    </lineage>
</organism>
<dbReference type="RefSeq" id="WP_032819435.1">
    <property type="nucleotide sequence ID" value="NZ_CABMLW010000001.1"/>
</dbReference>
<gene>
    <name evidence="1" type="ORF">ERS008491_01145</name>
</gene>